<organism evidence="4 5">
    <name type="scientific">Dactylonectria estremocensis</name>
    <dbReference type="NCBI Taxonomy" id="1079267"/>
    <lineage>
        <taxon>Eukaryota</taxon>
        <taxon>Fungi</taxon>
        <taxon>Dikarya</taxon>
        <taxon>Ascomycota</taxon>
        <taxon>Pezizomycotina</taxon>
        <taxon>Sordariomycetes</taxon>
        <taxon>Hypocreomycetidae</taxon>
        <taxon>Hypocreales</taxon>
        <taxon>Nectriaceae</taxon>
        <taxon>Dactylonectria</taxon>
    </lineage>
</organism>
<dbReference type="InterPro" id="IPR002110">
    <property type="entry name" value="Ankyrin_rpt"/>
</dbReference>
<dbReference type="Gene3D" id="1.25.40.20">
    <property type="entry name" value="Ankyrin repeat-containing domain"/>
    <property type="match status" value="3"/>
</dbReference>
<dbReference type="Proteomes" id="UP000717696">
    <property type="component" value="Unassembled WGS sequence"/>
</dbReference>
<name>A0A9P9EYU8_9HYPO</name>
<evidence type="ECO:0000256" key="3">
    <source>
        <dbReference type="SAM" id="MobiDB-lite"/>
    </source>
</evidence>
<protein>
    <submittedName>
        <fullName evidence="4">Ankyrin repeat-containing protein</fullName>
    </submittedName>
</protein>
<evidence type="ECO:0000313" key="4">
    <source>
        <dbReference type="EMBL" id="KAH7147020.1"/>
    </source>
</evidence>
<dbReference type="EMBL" id="JAGMUU010000008">
    <property type="protein sequence ID" value="KAH7147020.1"/>
    <property type="molecule type" value="Genomic_DNA"/>
</dbReference>
<feature type="compositionally biased region" description="Basic and acidic residues" evidence="3">
    <location>
        <begin position="1225"/>
        <end position="1244"/>
    </location>
</feature>
<feature type="compositionally biased region" description="Basic and acidic residues" evidence="3">
    <location>
        <begin position="1261"/>
        <end position="1273"/>
    </location>
</feature>
<reference evidence="4" key="1">
    <citation type="journal article" date="2021" name="Nat. Commun.">
        <title>Genetic determinants of endophytism in the Arabidopsis root mycobiome.</title>
        <authorList>
            <person name="Mesny F."/>
            <person name="Miyauchi S."/>
            <person name="Thiergart T."/>
            <person name="Pickel B."/>
            <person name="Atanasova L."/>
            <person name="Karlsson M."/>
            <person name="Huettel B."/>
            <person name="Barry K.W."/>
            <person name="Haridas S."/>
            <person name="Chen C."/>
            <person name="Bauer D."/>
            <person name="Andreopoulos W."/>
            <person name="Pangilinan J."/>
            <person name="LaButti K."/>
            <person name="Riley R."/>
            <person name="Lipzen A."/>
            <person name="Clum A."/>
            <person name="Drula E."/>
            <person name="Henrissat B."/>
            <person name="Kohler A."/>
            <person name="Grigoriev I.V."/>
            <person name="Martin F.M."/>
            <person name="Hacquard S."/>
        </authorList>
    </citation>
    <scope>NUCLEOTIDE SEQUENCE</scope>
    <source>
        <strain evidence="4">MPI-CAGE-AT-0021</strain>
    </source>
</reference>
<evidence type="ECO:0000256" key="2">
    <source>
        <dbReference type="ARBA" id="ARBA00023043"/>
    </source>
</evidence>
<dbReference type="SUPFAM" id="SSF48403">
    <property type="entry name" value="Ankyrin repeat"/>
    <property type="match status" value="3"/>
</dbReference>
<dbReference type="OrthoDB" id="194358at2759"/>
<sequence length="1336" mass="145891">MDLNKSSTFLALPPPTAPAAIPWSLELRQRIATLNSQAIKPSSEDYERANALMLLKRPGSGRDSTSFGIKHSNPVLTDIAQGLVANPSPGLITALLQHGADVRVTRRRSTNLFKRMISKDQVDILNDVVELATRNCSEEVVFLLAQTADERCVTEALPVAIRQNDSAKAYILLARGADASRACDEFLGAVQSGSDDMVNILLRNFKGACQHCRNQGLVRAASRGHVAKAQMLLANGADVTFQNGSALFTACRNRNEAVATVIASHRTMSGHPEMLDNVVAEAYGLMQDQLIEACLLAGAKGPNTDATLLKVVDSQNSPLVETFVRHGASVCYENGAALLSAVQAGRSDLLKILLLGEPSDAILCVALDQAVEQPDPRTVCQLVQHLLSAGLRGDTVSVTLLKVLKNALIMGNEAVDKNLVDLLLIKGSANINYGGGELVSLAIGKKRIELLSTFLLHGPSIVTLGSAAAVAMRLDDSETRLRVVELLMQAGSSQTASGWGCDERLQNAVAVAAARALLLDVLQHLAQRQTSPKAFQSAFAALASGSQDWLNPSGLEVMQFLLESGASGPEIDVAFCRAATRFDQDAIGLLQSSISPGALGRALSSIMEQSDEWQSPDNLWLVSELLEGGCAGEAVNVALLKAATSYVNGSDTEDLVEALLTVGESADVNFRDGEALKIAIRGGHAPLLERFISSGAKSEVMTQAFATAITAPLEEVQVLALLEVLTSHRAEAQCDFKAVLREGRPPMAACLSAHPDSSTLVKRLVDLGCDLEMPFRVNICHDKQIGSEQVTTLLWALSQRGNHWISSAAIIELIDAKADIHFISPVSKTTCLILAAKDWRADIVAKLIAEKADPLPTDYLANAALFYASQVGDLACVKELTKANSRLNDGSLHEAARNLHVKVVAALIKGKHDPGFPSGKHHGRSALQELTAMCDGTRQVIDIESTILALEKGLEKGKSNALAKHRATGKNALFMALENLNPCRVTEALLHVMWRDLDNEDNIFTAASDTMMGDKFCYSPTMYLRKNCQGAELDPHNDGRLLEILYDKQCPDRFYILFGSANFRGRQPDDAIGMPQKIHEDEMRRRKEDEKNYAKELEHKTKIQYDKEEAAAKLDIEAQRQAQKQNYSAMAHQNQLTQHGQLTQQQLQVQQQKLSLTVAGYERAEEAKIRQANISAARNQYEQKQKLQFQQQMGERSLSIAQQKGQQSLTLQQQKGKQTLAIQQQKDKLTRKANGDRVATEQKKVQIQKKKNDQALSMQQDKNRLAREAQADKQAADMRRAGYRLYCEQHTYSLSLTEEKVQDSLTIQGIERRALNWHVDEALGQGQTSNERESNR</sequence>
<dbReference type="GO" id="GO:0000976">
    <property type="term" value="F:transcription cis-regulatory region binding"/>
    <property type="evidence" value="ECO:0007669"/>
    <property type="project" value="TreeGrafter"/>
</dbReference>
<evidence type="ECO:0000256" key="1">
    <source>
        <dbReference type="ARBA" id="ARBA00022737"/>
    </source>
</evidence>
<dbReference type="PANTHER" id="PTHR24193:SF121">
    <property type="entry name" value="ADA2A-CONTAINING COMPLEX COMPONENT 3, ISOFORM D"/>
    <property type="match status" value="1"/>
</dbReference>
<dbReference type="InterPro" id="IPR036770">
    <property type="entry name" value="Ankyrin_rpt-contain_sf"/>
</dbReference>
<accession>A0A9P9EYU8</accession>
<dbReference type="GO" id="GO:0005634">
    <property type="term" value="C:nucleus"/>
    <property type="evidence" value="ECO:0007669"/>
    <property type="project" value="TreeGrafter"/>
</dbReference>
<dbReference type="InterPro" id="IPR050663">
    <property type="entry name" value="Ankyrin-SOCS_Box"/>
</dbReference>
<comment type="caution">
    <text evidence="4">The sequence shown here is derived from an EMBL/GenBank/DDBJ whole genome shotgun (WGS) entry which is preliminary data.</text>
</comment>
<dbReference type="SMART" id="SM00248">
    <property type="entry name" value="ANK"/>
    <property type="match status" value="8"/>
</dbReference>
<gene>
    <name evidence="4" type="ORF">B0J13DRAFT_664895</name>
</gene>
<dbReference type="PANTHER" id="PTHR24193">
    <property type="entry name" value="ANKYRIN REPEAT PROTEIN"/>
    <property type="match status" value="1"/>
</dbReference>
<keyword evidence="1" id="KW-0677">Repeat</keyword>
<evidence type="ECO:0000313" key="5">
    <source>
        <dbReference type="Proteomes" id="UP000717696"/>
    </source>
</evidence>
<keyword evidence="2" id="KW-0040">ANK repeat</keyword>
<feature type="region of interest" description="Disordered" evidence="3">
    <location>
        <begin position="1223"/>
        <end position="1273"/>
    </location>
</feature>
<keyword evidence="5" id="KW-1185">Reference proteome</keyword>
<proteinExistence type="predicted"/>
<dbReference type="GO" id="GO:0045944">
    <property type="term" value="P:positive regulation of transcription by RNA polymerase II"/>
    <property type="evidence" value="ECO:0007669"/>
    <property type="project" value="TreeGrafter"/>
</dbReference>